<accession>A0A090BV13</accession>
<gene>
    <name evidence="1" type="ORF">THII_1759</name>
</gene>
<organism evidence="1 2">
    <name type="scientific">Thioploca ingrica</name>
    <dbReference type="NCBI Taxonomy" id="40754"/>
    <lineage>
        <taxon>Bacteria</taxon>
        <taxon>Pseudomonadati</taxon>
        <taxon>Pseudomonadota</taxon>
        <taxon>Gammaproteobacteria</taxon>
        <taxon>Thiotrichales</taxon>
        <taxon>Thiotrichaceae</taxon>
        <taxon>Thioploca</taxon>
    </lineage>
</organism>
<dbReference type="EMBL" id="AP014633">
    <property type="protein sequence ID" value="BAP56056.1"/>
    <property type="molecule type" value="Genomic_DNA"/>
</dbReference>
<reference evidence="1 2" key="1">
    <citation type="journal article" date="2014" name="ISME J.">
        <title>Ecophysiology of Thioploca ingrica as revealed by the complete genome sequence supplemented with proteomic evidence.</title>
        <authorList>
            <person name="Kojima H."/>
            <person name="Ogura Y."/>
            <person name="Yamamoto N."/>
            <person name="Togashi T."/>
            <person name="Mori H."/>
            <person name="Watanabe T."/>
            <person name="Nemoto F."/>
            <person name="Kurokawa K."/>
            <person name="Hayashi T."/>
            <person name="Fukui M."/>
        </authorList>
    </citation>
    <scope>NUCLEOTIDE SEQUENCE [LARGE SCALE GENOMIC DNA]</scope>
</reference>
<dbReference type="HOGENOM" id="CLU_2866416_0_0_6"/>
<evidence type="ECO:0000313" key="1">
    <source>
        <dbReference type="EMBL" id="BAP56056.1"/>
    </source>
</evidence>
<dbReference type="STRING" id="40754.THII_1759"/>
<proteinExistence type="predicted"/>
<keyword evidence="2" id="KW-1185">Reference proteome</keyword>
<dbReference type="OrthoDB" id="9805121at2"/>
<dbReference type="KEGG" id="tig:THII_1759"/>
<dbReference type="AlphaFoldDB" id="A0A090BV13"/>
<evidence type="ECO:0000313" key="2">
    <source>
        <dbReference type="Proteomes" id="UP000031623"/>
    </source>
</evidence>
<dbReference type="Proteomes" id="UP000031623">
    <property type="component" value="Chromosome"/>
</dbReference>
<sequence>MKNFVTEKRNTGIALTTLGFGTSNYNDVLIEQLALAQSARGHDPFGYRSELIELVNLARSLSAQ</sequence>
<protein>
    <submittedName>
        <fullName evidence="1">Uncharacterized protein</fullName>
    </submittedName>
</protein>
<name>A0A090BV13_9GAMM</name>